<comment type="cofactor">
    <cofactor evidence="1 6 7">
        <name>pyridoxal 5'-phosphate</name>
        <dbReference type="ChEBI" id="CHEBI:597326"/>
    </cofactor>
</comment>
<dbReference type="EMBL" id="JAACAK010000130">
    <property type="protein sequence ID" value="NIR76505.1"/>
    <property type="molecule type" value="Genomic_DNA"/>
</dbReference>
<feature type="modified residue" description="N6-(pyridoxal phosphate)lysine" evidence="6">
    <location>
        <position position="308"/>
    </location>
</feature>
<dbReference type="PANTHER" id="PTHR11999:SF70">
    <property type="entry name" value="MIP05841P"/>
    <property type="match status" value="1"/>
</dbReference>
<dbReference type="PANTHER" id="PTHR11999">
    <property type="entry name" value="GROUP II PYRIDOXAL-5-PHOSPHATE DECARBOXYLASE"/>
    <property type="match status" value="1"/>
</dbReference>
<dbReference type="SUPFAM" id="SSF53383">
    <property type="entry name" value="PLP-dependent transferases"/>
    <property type="match status" value="1"/>
</dbReference>
<evidence type="ECO:0000256" key="2">
    <source>
        <dbReference type="ARBA" id="ARBA00009533"/>
    </source>
</evidence>
<dbReference type="GO" id="GO:0016831">
    <property type="term" value="F:carboxy-lyase activity"/>
    <property type="evidence" value="ECO:0007669"/>
    <property type="project" value="UniProtKB-KW"/>
</dbReference>
<dbReference type="Pfam" id="PF00282">
    <property type="entry name" value="Pyridoxal_deC"/>
    <property type="match status" value="1"/>
</dbReference>
<dbReference type="Gene3D" id="3.40.640.10">
    <property type="entry name" value="Type I PLP-dependent aspartate aminotransferase-like (Major domain)"/>
    <property type="match status" value="1"/>
</dbReference>
<reference evidence="8 9" key="1">
    <citation type="submission" date="2020-01" db="EMBL/GenBank/DDBJ databases">
        <title>Genomes assembled from Gulf of Kutch pelagic sediment metagenomes.</title>
        <authorList>
            <person name="Chandrashekar M."/>
            <person name="Mahajan M.S."/>
            <person name="Dave K.J."/>
            <person name="Vatsa P."/>
            <person name="Nathani N.M."/>
        </authorList>
    </citation>
    <scope>NUCLEOTIDE SEQUENCE [LARGE SCALE GENOMIC DNA]</scope>
    <source>
        <strain evidence="8">KS3-K002</strain>
    </source>
</reference>
<dbReference type="InterPro" id="IPR015421">
    <property type="entry name" value="PyrdxlP-dep_Trfase_major"/>
</dbReference>
<evidence type="ECO:0000256" key="3">
    <source>
        <dbReference type="ARBA" id="ARBA00022793"/>
    </source>
</evidence>
<evidence type="ECO:0000256" key="5">
    <source>
        <dbReference type="ARBA" id="ARBA00023239"/>
    </source>
</evidence>
<name>A0AAE4Z9Z0_9BACT</name>
<dbReference type="Gene3D" id="3.90.1150.10">
    <property type="entry name" value="Aspartate Aminotransferase, domain 1"/>
    <property type="match status" value="1"/>
</dbReference>
<evidence type="ECO:0000313" key="9">
    <source>
        <dbReference type="Proteomes" id="UP000702544"/>
    </source>
</evidence>
<evidence type="ECO:0000256" key="6">
    <source>
        <dbReference type="PIRSR" id="PIRSR602129-50"/>
    </source>
</evidence>
<dbReference type="InterPro" id="IPR015424">
    <property type="entry name" value="PyrdxlP-dep_Trfase"/>
</dbReference>
<sequence length="484" mass="53093">MTEQETLERIRELEATSRRLEPPRAARDRVDAAVIEYGEGFVDRLPGLKTYEIDRTGVQRLRAAPLSEEPAEIDELLALLESALVEPGLNPAAPGHLAYIPGGGIYYSALGDYLAAVTNRYAGVRFAGPGAVEMEDLLLDWMAGLVGYPEGAGGNLASGGSIANLIGIVTARDARGLRARDYHRAVVYLTGQAHHCIEKALRVAGLGEAVQRKVPMDERYRMVPAELERLIHEDRDAGLIPWLVIAAAGTTDVGAIDPLQEIGWIARDHELWYHIDAAYGGFFALVDECRPRLAGMELSDSIVVDPHKGLFLPYGTGAVVVKDRGALRRAHAYQAAYLQDAEAGGAAGESPAELSPELTKHFRGLRAWLPLKMHGLTPFRACLEEKLLLARYFHEHVQRLGFEVGPEPELSVATYRWVPKTGDANAFNAALIDAIHRDGRVFISSTQLDGVFWLRFAALTFRTHLDTVDLLLEILEEKVGELLS</sequence>
<comment type="similarity">
    <text evidence="2 7">Belongs to the group II decarboxylase family.</text>
</comment>
<dbReference type="GO" id="GO:0019752">
    <property type="term" value="P:carboxylic acid metabolic process"/>
    <property type="evidence" value="ECO:0007669"/>
    <property type="project" value="InterPro"/>
</dbReference>
<evidence type="ECO:0000313" key="8">
    <source>
        <dbReference type="EMBL" id="NIR76505.1"/>
    </source>
</evidence>
<dbReference type="GO" id="GO:0030170">
    <property type="term" value="F:pyridoxal phosphate binding"/>
    <property type="evidence" value="ECO:0007669"/>
    <property type="project" value="InterPro"/>
</dbReference>
<dbReference type="Proteomes" id="UP000702544">
    <property type="component" value="Unassembled WGS sequence"/>
</dbReference>
<dbReference type="InterPro" id="IPR002129">
    <property type="entry name" value="PyrdxlP-dep_de-COase"/>
</dbReference>
<dbReference type="InterPro" id="IPR010977">
    <property type="entry name" value="Aromatic_deC"/>
</dbReference>
<gene>
    <name evidence="8" type="ORF">GWO12_15600</name>
</gene>
<evidence type="ECO:0000256" key="7">
    <source>
        <dbReference type="RuleBase" id="RU000382"/>
    </source>
</evidence>
<keyword evidence="5 7" id="KW-0456">Lyase</keyword>
<organism evidence="8 9">
    <name type="scientific">Candidatus Kutchimonas denitrificans</name>
    <dbReference type="NCBI Taxonomy" id="3056748"/>
    <lineage>
        <taxon>Bacteria</taxon>
        <taxon>Pseudomonadati</taxon>
        <taxon>Gemmatimonadota</taxon>
        <taxon>Gemmatimonadia</taxon>
        <taxon>Candidatus Palauibacterales</taxon>
        <taxon>Candidatus Palauibacteraceae</taxon>
        <taxon>Candidatus Kutchimonas</taxon>
    </lineage>
</organism>
<proteinExistence type="inferred from homology"/>
<dbReference type="InterPro" id="IPR015422">
    <property type="entry name" value="PyrdxlP-dep_Trfase_small"/>
</dbReference>
<protein>
    <submittedName>
        <fullName evidence="8">Amino acid decarboxylase</fullName>
    </submittedName>
</protein>
<dbReference type="PRINTS" id="PR00800">
    <property type="entry name" value="YHDCRBOXLASE"/>
</dbReference>
<comment type="caution">
    <text evidence="8">The sequence shown here is derived from an EMBL/GenBank/DDBJ whole genome shotgun (WGS) entry which is preliminary data.</text>
</comment>
<evidence type="ECO:0000256" key="1">
    <source>
        <dbReference type="ARBA" id="ARBA00001933"/>
    </source>
</evidence>
<accession>A0AAE4Z9Z0</accession>
<dbReference type="GO" id="GO:0006520">
    <property type="term" value="P:amino acid metabolic process"/>
    <property type="evidence" value="ECO:0007669"/>
    <property type="project" value="InterPro"/>
</dbReference>
<dbReference type="GO" id="GO:0005737">
    <property type="term" value="C:cytoplasm"/>
    <property type="evidence" value="ECO:0007669"/>
    <property type="project" value="TreeGrafter"/>
</dbReference>
<dbReference type="AlphaFoldDB" id="A0AAE4Z9Z0"/>
<evidence type="ECO:0000256" key="4">
    <source>
        <dbReference type="ARBA" id="ARBA00022898"/>
    </source>
</evidence>
<keyword evidence="3" id="KW-0210">Decarboxylase</keyword>
<keyword evidence="4 6" id="KW-0663">Pyridoxal phosphate</keyword>